<dbReference type="InterPro" id="IPR050266">
    <property type="entry name" value="AB_hydrolase_sf"/>
</dbReference>
<dbReference type="Gene3D" id="3.40.50.1820">
    <property type="entry name" value="alpha/beta hydrolase"/>
    <property type="match status" value="1"/>
</dbReference>
<evidence type="ECO:0000259" key="2">
    <source>
        <dbReference type="Pfam" id="PF00561"/>
    </source>
</evidence>
<reference evidence="4" key="1">
    <citation type="journal article" date="2019" name="Int. J. Syst. Evol. Microbiol.">
        <title>The Global Catalogue of Microorganisms (GCM) 10K type strain sequencing project: providing services to taxonomists for standard genome sequencing and annotation.</title>
        <authorList>
            <consortium name="The Broad Institute Genomics Platform"/>
            <consortium name="The Broad Institute Genome Sequencing Center for Infectious Disease"/>
            <person name="Wu L."/>
            <person name="Ma J."/>
        </authorList>
    </citation>
    <scope>NUCLEOTIDE SEQUENCE [LARGE SCALE GENOMIC DNA]</scope>
    <source>
        <strain evidence="4">CCUG 30340</strain>
    </source>
</reference>
<dbReference type="PANTHER" id="PTHR43798:SF33">
    <property type="entry name" value="HYDROLASE, PUTATIVE (AFU_ORTHOLOGUE AFUA_2G14860)-RELATED"/>
    <property type="match status" value="1"/>
</dbReference>
<evidence type="ECO:0000313" key="4">
    <source>
        <dbReference type="Proteomes" id="UP001595886"/>
    </source>
</evidence>
<gene>
    <name evidence="3" type="ORF">ACFO6Q_10105</name>
</gene>
<feature type="chain" id="PRO_5045259632" evidence="1">
    <location>
        <begin position="22"/>
        <end position="323"/>
    </location>
</feature>
<accession>A0ABV9QVK9</accession>
<protein>
    <submittedName>
        <fullName evidence="3">Alpha/beta fold hydrolase</fullName>
    </submittedName>
</protein>
<dbReference type="SUPFAM" id="SSF53474">
    <property type="entry name" value="alpha/beta-Hydrolases"/>
    <property type="match status" value="1"/>
</dbReference>
<dbReference type="Pfam" id="PF00561">
    <property type="entry name" value="Abhydrolase_1"/>
    <property type="match status" value="1"/>
</dbReference>
<evidence type="ECO:0000313" key="3">
    <source>
        <dbReference type="EMBL" id="MFC4820679.1"/>
    </source>
</evidence>
<organism evidence="3 4">
    <name type="scientific">Dokdonella ginsengisoli</name>
    <dbReference type="NCBI Taxonomy" id="363846"/>
    <lineage>
        <taxon>Bacteria</taxon>
        <taxon>Pseudomonadati</taxon>
        <taxon>Pseudomonadota</taxon>
        <taxon>Gammaproteobacteria</taxon>
        <taxon>Lysobacterales</taxon>
        <taxon>Rhodanobacteraceae</taxon>
        <taxon>Dokdonella</taxon>
    </lineage>
</organism>
<keyword evidence="3" id="KW-0378">Hydrolase</keyword>
<dbReference type="GO" id="GO:0016787">
    <property type="term" value="F:hydrolase activity"/>
    <property type="evidence" value="ECO:0007669"/>
    <property type="project" value="UniProtKB-KW"/>
</dbReference>
<dbReference type="EMBL" id="JBHSHD010000007">
    <property type="protein sequence ID" value="MFC4820679.1"/>
    <property type="molecule type" value="Genomic_DNA"/>
</dbReference>
<evidence type="ECO:0000256" key="1">
    <source>
        <dbReference type="SAM" id="SignalP"/>
    </source>
</evidence>
<dbReference type="PANTHER" id="PTHR43798">
    <property type="entry name" value="MONOACYLGLYCEROL LIPASE"/>
    <property type="match status" value="1"/>
</dbReference>
<keyword evidence="1" id="KW-0732">Signal</keyword>
<sequence>MRRRGFLQLAGAALAAGTAAACATRATDADRAAAATPIDAATFHAMRRFAVTPFGRIAYVERGRGEAALFLHGAPLNGFQWRGAIERLAPYRRCIAPDFMGLGYSQIPEHQPLAASDQAAMLLALLDALGVGSADFVASDSGGAVAQRLVAHHPRRARSLLLTNGDVEPDSPPPKVEPAIAMARAGTLADATAHWLVDPAGARATFGKAVYAFPERLADETIATYATPLVSSPLRRAQYHAFHLALQPNPLAGLEPLLKRSPVPLRVVWGMADDIFRPADADYLDGLFPQSRGIRRVAEGKLFFAEEFPHVIAEEAMRLWGIG</sequence>
<dbReference type="InterPro" id="IPR000073">
    <property type="entry name" value="AB_hydrolase_1"/>
</dbReference>
<dbReference type="InterPro" id="IPR006311">
    <property type="entry name" value="TAT_signal"/>
</dbReference>
<dbReference type="PRINTS" id="PR00111">
    <property type="entry name" value="ABHYDROLASE"/>
</dbReference>
<dbReference type="Proteomes" id="UP001595886">
    <property type="component" value="Unassembled WGS sequence"/>
</dbReference>
<name>A0ABV9QVK9_9GAMM</name>
<dbReference type="PROSITE" id="PS51257">
    <property type="entry name" value="PROKAR_LIPOPROTEIN"/>
    <property type="match status" value="1"/>
</dbReference>
<feature type="domain" description="AB hydrolase-1" evidence="2">
    <location>
        <begin position="69"/>
        <end position="306"/>
    </location>
</feature>
<proteinExistence type="predicted"/>
<comment type="caution">
    <text evidence="3">The sequence shown here is derived from an EMBL/GenBank/DDBJ whole genome shotgun (WGS) entry which is preliminary data.</text>
</comment>
<keyword evidence="4" id="KW-1185">Reference proteome</keyword>
<dbReference type="InterPro" id="IPR029058">
    <property type="entry name" value="AB_hydrolase_fold"/>
</dbReference>
<dbReference type="PROSITE" id="PS51318">
    <property type="entry name" value="TAT"/>
    <property type="match status" value="1"/>
</dbReference>
<dbReference type="RefSeq" id="WP_380020595.1">
    <property type="nucleotide sequence ID" value="NZ_JBHSHD010000007.1"/>
</dbReference>
<feature type="signal peptide" evidence="1">
    <location>
        <begin position="1"/>
        <end position="21"/>
    </location>
</feature>